<evidence type="ECO:0000313" key="3">
    <source>
        <dbReference type="Proteomes" id="UP000318833"/>
    </source>
</evidence>
<keyword evidence="1" id="KW-0472">Membrane</keyword>
<dbReference type="OrthoDB" id="4960523at2"/>
<sequence length="525" mass="61203">MNVLELKKHLLEEHQRDKKLTVLGYVLILFTIIIIASLIYFFAAEIFVKTVEGFISNLTTSYNNYYQYILPLVFIGYLIFPIRKLYILNKRPALIAEFIAHLEEGCMAERIHQNTVYKIVIPLIKIKLNLCPVEFVNIGLVNKEGIKTNTLGYNFAVPYHVIPALKEIISSGNKAKDSKDWYELTETKTSKEPLKSVELFKQFMKSTLMPDIEKIEGERVKGKKNYILYFVIIGVFMAGWYGFQYLQATQTIKISTEVFIGAFIGVFAIYYLVIYFTKIRGNGKSIEADTNYQFKRKIFEPMIQFMNPDFRYILHGHITLKEFLDIGLFQEKQYDLKGNDQILGNHQGVPFQFCDLTVERTLSFSKENSSPDQVFKGQVFMAEFNKSFNQSVFLIPKKSWKSLGGNDIKDHLNFDLGEKVMLEDPEFMKLYDVYAKDQIEARYILSTSLMLRIKQLSQDREGQYFISFKDDRITIANNNRINQFETKLFKSITKNDAIEGFYKELYDQLSFIEELKLSTNIWKVA</sequence>
<dbReference type="Pfam" id="PF11335">
    <property type="entry name" value="DUF3137"/>
    <property type="match status" value="1"/>
</dbReference>
<keyword evidence="1" id="KW-0812">Transmembrane</keyword>
<dbReference type="InterPro" id="IPR021484">
    <property type="entry name" value="DUF3137"/>
</dbReference>
<evidence type="ECO:0000313" key="2">
    <source>
        <dbReference type="EMBL" id="TSE07281.1"/>
    </source>
</evidence>
<reference evidence="2 3" key="1">
    <citation type="submission" date="2019-07" db="EMBL/GenBank/DDBJ databases">
        <title>The draft genome sequence of Aquimarina algiphila M91.</title>
        <authorList>
            <person name="Meng X."/>
        </authorList>
    </citation>
    <scope>NUCLEOTIDE SEQUENCE [LARGE SCALE GENOMIC DNA]</scope>
    <source>
        <strain evidence="2 3">M91</strain>
    </source>
</reference>
<feature type="transmembrane region" description="Helical" evidence="1">
    <location>
        <begin position="226"/>
        <end position="246"/>
    </location>
</feature>
<keyword evidence="3" id="KW-1185">Reference proteome</keyword>
<protein>
    <submittedName>
        <fullName evidence="2">DUF3137 domain-containing protein</fullName>
    </submittedName>
</protein>
<dbReference type="Proteomes" id="UP000318833">
    <property type="component" value="Unassembled WGS sequence"/>
</dbReference>
<evidence type="ECO:0000256" key="1">
    <source>
        <dbReference type="SAM" id="Phobius"/>
    </source>
</evidence>
<feature type="transmembrane region" description="Helical" evidence="1">
    <location>
        <begin position="65"/>
        <end position="82"/>
    </location>
</feature>
<accession>A0A554VI54</accession>
<proteinExistence type="predicted"/>
<comment type="caution">
    <text evidence="2">The sequence shown here is derived from an EMBL/GenBank/DDBJ whole genome shotgun (WGS) entry which is preliminary data.</text>
</comment>
<name>A0A554VI54_9FLAO</name>
<organism evidence="2 3">
    <name type="scientific">Aquimarina algiphila</name>
    <dbReference type="NCBI Taxonomy" id="2047982"/>
    <lineage>
        <taxon>Bacteria</taxon>
        <taxon>Pseudomonadati</taxon>
        <taxon>Bacteroidota</taxon>
        <taxon>Flavobacteriia</taxon>
        <taxon>Flavobacteriales</taxon>
        <taxon>Flavobacteriaceae</taxon>
        <taxon>Aquimarina</taxon>
    </lineage>
</organism>
<dbReference type="RefSeq" id="WP_143917220.1">
    <property type="nucleotide sequence ID" value="NZ_CANMIK010000041.1"/>
</dbReference>
<gene>
    <name evidence="2" type="ORF">FOF46_16505</name>
</gene>
<feature type="transmembrane region" description="Helical" evidence="1">
    <location>
        <begin position="20"/>
        <end position="43"/>
    </location>
</feature>
<dbReference type="AlphaFoldDB" id="A0A554VI54"/>
<dbReference type="EMBL" id="VLNR01000035">
    <property type="protein sequence ID" value="TSE07281.1"/>
    <property type="molecule type" value="Genomic_DNA"/>
</dbReference>
<feature type="transmembrane region" description="Helical" evidence="1">
    <location>
        <begin position="258"/>
        <end position="276"/>
    </location>
</feature>
<keyword evidence="1" id="KW-1133">Transmembrane helix</keyword>